<reference evidence="2" key="1">
    <citation type="submission" date="2022-11" db="UniProtKB">
        <authorList>
            <consortium name="WormBaseParasite"/>
        </authorList>
    </citation>
    <scope>IDENTIFICATION</scope>
</reference>
<evidence type="ECO:0000313" key="1">
    <source>
        <dbReference type="Proteomes" id="UP000887576"/>
    </source>
</evidence>
<dbReference type="WBParaSite" id="JU765_v2.g8457.t1">
    <property type="protein sequence ID" value="JU765_v2.g8457.t1"/>
    <property type="gene ID" value="JU765_v2.g8457"/>
</dbReference>
<proteinExistence type="predicted"/>
<organism evidence="1 2">
    <name type="scientific">Panagrolaimus sp. JU765</name>
    <dbReference type="NCBI Taxonomy" id="591449"/>
    <lineage>
        <taxon>Eukaryota</taxon>
        <taxon>Metazoa</taxon>
        <taxon>Ecdysozoa</taxon>
        <taxon>Nematoda</taxon>
        <taxon>Chromadorea</taxon>
        <taxon>Rhabditida</taxon>
        <taxon>Tylenchina</taxon>
        <taxon>Panagrolaimomorpha</taxon>
        <taxon>Panagrolaimoidea</taxon>
        <taxon>Panagrolaimidae</taxon>
        <taxon>Panagrolaimus</taxon>
    </lineage>
</organism>
<evidence type="ECO:0000313" key="2">
    <source>
        <dbReference type="WBParaSite" id="JU765_v2.g8457.t1"/>
    </source>
</evidence>
<name>A0AC34RMM6_9BILA</name>
<protein>
    <submittedName>
        <fullName evidence="2">Ribosomal protein S5</fullName>
    </submittedName>
</protein>
<dbReference type="Proteomes" id="UP000887576">
    <property type="component" value="Unplaced"/>
</dbReference>
<accession>A0AC34RMM6</accession>
<sequence length="292" mass="33214">MNKNWEHPEVQKLLHHRLIHKEPRNKVGVSTVKDKIFKMKLSQSQNELPFLWQPFPILDDNFIISTSTSTSEIITENSEIKQEIISSSSTPAEISEEEYYVNPTTTFNLLRMSPKSQTNEHDFGFGFEISDPKYLFKNRPKLLSNFGNIEYGENSIILKQARCSLQIHLKDDYSGIKHVTFTSGGNSKTFHHFSETDPSTNALLCAVSIAVYEARKILMEIKNPGPGNIDNLIVQVCGNNDLIYKIDDEMLIIPNGAELFEKSETIPSIVSTTKKITLEIIQKSFDDVKLFV</sequence>